<evidence type="ECO:0000313" key="3">
    <source>
        <dbReference type="Proteomes" id="UP000268844"/>
    </source>
</evidence>
<dbReference type="RefSeq" id="WP_126150433.1">
    <property type="nucleotide sequence ID" value="NZ_JBHTMH010000004.1"/>
</dbReference>
<dbReference type="OrthoDB" id="7776561at2"/>
<proteinExistence type="predicted"/>
<feature type="signal peptide" evidence="1">
    <location>
        <begin position="1"/>
        <end position="20"/>
    </location>
</feature>
<evidence type="ECO:0000313" key="2">
    <source>
        <dbReference type="EMBL" id="VDS04889.1"/>
    </source>
</evidence>
<evidence type="ECO:0000256" key="1">
    <source>
        <dbReference type="SAM" id="SignalP"/>
    </source>
</evidence>
<organism evidence="2 3">
    <name type="scientific">Devosia equisanguinis</name>
    <dbReference type="NCBI Taxonomy" id="2490941"/>
    <lineage>
        <taxon>Bacteria</taxon>
        <taxon>Pseudomonadati</taxon>
        <taxon>Pseudomonadota</taxon>
        <taxon>Alphaproteobacteria</taxon>
        <taxon>Hyphomicrobiales</taxon>
        <taxon>Devosiaceae</taxon>
        <taxon>Devosia</taxon>
    </lineage>
</organism>
<feature type="chain" id="PRO_5018968960" evidence="1">
    <location>
        <begin position="21"/>
        <end position="104"/>
    </location>
</feature>
<protein>
    <submittedName>
        <fullName evidence="2">Uncharacterized protein</fullName>
    </submittedName>
</protein>
<name>A0A447IBD6_9HYPH</name>
<reference evidence="2 3" key="1">
    <citation type="submission" date="2018-12" db="EMBL/GenBank/DDBJ databases">
        <authorList>
            <person name="Criscuolo A."/>
        </authorList>
    </citation>
    <scope>NUCLEOTIDE SEQUENCE [LARGE SCALE GENOMIC DNA]</scope>
    <source>
        <strain evidence="2">ACIP1116281</strain>
    </source>
</reference>
<dbReference type="EMBL" id="UZWD01000025">
    <property type="protein sequence ID" value="VDS04889.1"/>
    <property type="molecule type" value="Genomic_DNA"/>
</dbReference>
<accession>A0A447IBD6</accession>
<keyword evidence="1" id="KW-0732">Signal</keyword>
<gene>
    <name evidence="2" type="ORF">DEVEQU_02030</name>
</gene>
<sequence length="104" mass="10598">MLKPLAILAITLGGVSLATAASDDAWAEFAKEVEDACLTATKGVFTEPTATVDPFGSESYGLALVSGAFPSGGEGAIICVFDKQAKTVEIGGELPVMVMSQDAE</sequence>
<keyword evidence="3" id="KW-1185">Reference proteome</keyword>
<dbReference type="AlphaFoldDB" id="A0A447IBD6"/>
<dbReference type="Proteomes" id="UP000268844">
    <property type="component" value="Unassembled WGS sequence"/>
</dbReference>